<evidence type="ECO:0000256" key="1">
    <source>
        <dbReference type="SAM" id="MobiDB-lite"/>
    </source>
</evidence>
<proteinExistence type="predicted"/>
<reference evidence="2" key="1">
    <citation type="submission" date="2022-10" db="EMBL/GenBank/DDBJ databases">
        <authorList>
            <person name="Chen Y."/>
            <person name="Dougan E. K."/>
            <person name="Chan C."/>
            <person name="Rhodes N."/>
            <person name="Thang M."/>
        </authorList>
    </citation>
    <scope>NUCLEOTIDE SEQUENCE</scope>
</reference>
<dbReference type="Proteomes" id="UP001152797">
    <property type="component" value="Unassembled WGS sequence"/>
</dbReference>
<gene>
    <name evidence="2" type="ORF">C1SCF055_LOCUS35978</name>
</gene>
<evidence type="ECO:0000313" key="4">
    <source>
        <dbReference type="Proteomes" id="UP001152797"/>
    </source>
</evidence>
<reference evidence="3 4" key="2">
    <citation type="submission" date="2024-05" db="EMBL/GenBank/DDBJ databases">
        <authorList>
            <person name="Chen Y."/>
            <person name="Shah S."/>
            <person name="Dougan E. K."/>
            <person name="Thang M."/>
            <person name="Chan C."/>
        </authorList>
    </citation>
    <scope>NUCLEOTIDE SEQUENCE [LARGE SCALE GENOMIC DNA]</scope>
</reference>
<organism evidence="2">
    <name type="scientific">Cladocopium goreaui</name>
    <dbReference type="NCBI Taxonomy" id="2562237"/>
    <lineage>
        <taxon>Eukaryota</taxon>
        <taxon>Sar</taxon>
        <taxon>Alveolata</taxon>
        <taxon>Dinophyceae</taxon>
        <taxon>Suessiales</taxon>
        <taxon>Symbiodiniaceae</taxon>
        <taxon>Cladocopium</taxon>
    </lineage>
</organism>
<protein>
    <submittedName>
        <fullName evidence="2">Uncharacterized protein</fullName>
    </submittedName>
</protein>
<feature type="region of interest" description="Disordered" evidence="1">
    <location>
        <begin position="1"/>
        <end position="49"/>
    </location>
</feature>
<dbReference type="AlphaFoldDB" id="A0A9P1DJV4"/>
<dbReference type="EMBL" id="CAMXCT010004902">
    <property type="protein sequence ID" value="CAI4010742.1"/>
    <property type="molecule type" value="Genomic_DNA"/>
</dbReference>
<evidence type="ECO:0000313" key="2">
    <source>
        <dbReference type="EMBL" id="CAI4010742.1"/>
    </source>
</evidence>
<accession>A0A9P1DJV4</accession>
<dbReference type="EMBL" id="CAMXCT030004902">
    <property type="protein sequence ID" value="CAL4798054.1"/>
    <property type="molecule type" value="Genomic_DNA"/>
</dbReference>
<sequence length="600" mass="66702">MDIPAQPLAWGQTSGSLIATKEESDVDTPSIKEASDVDTPPITSVGQTDGKGVVAKENAVAKTVEKGPEANTGHASGFYGHPFEAPEPFDGIFLVGDQKAPAPKVGEHDLSPAAIRQRAARIFTPRVDGTLKETFIAEVEVLREEMRETEVVVEGEFATEAQMAEWGFSEQRIAAVKAHCKTNPTKLLRTAIAKRIKKVEELKGKFQGDDLTEMQKRLQTAISDIGDSLEGIHKEISDEYSTGVIKGYPKVSLGEMAADSLSLEHRSRSQQHLFGNTVPKPEKRQNLEQFWTCYKAIDPAHAFFQVTNLKHNSFLTKFVLGVLPNKYYKSTGVLVLAHACLCETQDERQKAALETIIKAATWVQGWERIVYGHGLCLTKTCGAVLYEYFHDFIQAYNKLAHVCLYSFRVPGFAMKAKLHMLTHTKYELYCQLTDPDTIWILNPAIWSCDMCEASTQSCGALVAAEGKGHEWQKALRHFWIARKHGPEPNILLVNAALNALRRHRHGWHHGTALLGWAGHNGLQRNEVSIGAVSSALPFWQNSLDWLIFATTNEVVLGQSADSMSKATQWEESLRLEQWHRFQGAVENPPEIHGEFAPIGT</sequence>
<evidence type="ECO:0000313" key="3">
    <source>
        <dbReference type="EMBL" id="CAL4798054.1"/>
    </source>
</evidence>
<name>A0A9P1DJV4_9DINO</name>
<comment type="caution">
    <text evidence="2">The sequence shown here is derived from an EMBL/GenBank/DDBJ whole genome shotgun (WGS) entry which is preliminary data.</text>
</comment>
<dbReference type="EMBL" id="CAMXCT020004902">
    <property type="protein sequence ID" value="CAL1164117.1"/>
    <property type="molecule type" value="Genomic_DNA"/>
</dbReference>
<keyword evidence="4" id="KW-1185">Reference proteome</keyword>